<dbReference type="EMBL" id="MU268117">
    <property type="protein sequence ID" value="KAH7905821.1"/>
    <property type="molecule type" value="Genomic_DNA"/>
</dbReference>
<organism evidence="1 2">
    <name type="scientific">Hygrophoropsis aurantiaca</name>
    <dbReference type="NCBI Taxonomy" id="72124"/>
    <lineage>
        <taxon>Eukaryota</taxon>
        <taxon>Fungi</taxon>
        <taxon>Dikarya</taxon>
        <taxon>Basidiomycota</taxon>
        <taxon>Agaricomycotina</taxon>
        <taxon>Agaricomycetes</taxon>
        <taxon>Agaricomycetidae</taxon>
        <taxon>Boletales</taxon>
        <taxon>Coniophorineae</taxon>
        <taxon>Hygrophoropsidaceae</taxon>
        <taxon>Hygrophoropsis</taxon>
    </lineage>
</organism>
<protein>
    <submittedName>
        <fullName evidence="1">Uncharacterized protein</fullName>
    </submittedName>
</protein>
<comment type="caution">
    <text evidence="1">The sequence shown here is derived from an EMBL/GenBank/DDBJ whole genome shotgun (WGS) entry which is preliminary data.</text>
</comment>
<name>A0ACB7ZY07_9AGAM</name>
<evidence type="ECO:0000313" key="2">
    <source>
        <dbReference type="Proteomes" id="UP000790377"/>
    </source>
</evidence>
<sequence length="506" mass="57276">MENHTEQHDTSIRTAIEIIETEVLGLEKQQSDLLAQLHLLQDTIARKRLLAKNLKNSLVPVNRLPNEILLACFGQAVQDWVDKYDGADAQAVMMLAFDGWYEGCEEDPDFKLSCTPIFAISHVSHRWRQLAISAPSLWTNLVITPKFERHLGVFQDFLHRANGMPIAANFRFFPQQTTPSAAGVLLMEAIMPLIQAQQINALTFLASGSVLQHLLSRVVERTVISPQSPPSIALDHLTALSIFSLEYPKGLTSSHLRQVLSAAPQLKTLELQYSWLLGTTERTDPDKTAIALPMLENLTIIQSNLPVCELLGSLSAPDVFQLKLLMWDNEDFTTSCLFINDNNNVDSGLEVPRFPKVHSLTLSSAFDDDQLGANMIRAFPRVTHLTLGNPGLFYEIDEAASLAIPIFQCLQHLTFDFTFRDAEDAVRHMDKRCCWNFDWLRKSKNQADRPLLISLLDRSTKSMQDANKYLFRYYKELQQYGEFDAGSSRLDEFMRWQADGEPEIHG</sequence>
<gene>
    <name evidence="1" type="ORF">BJ138DRAFT_715416</name>
</gene>
<accession>A0ACB7ZY07</accession>
<dbReference type="Proteomes" id="UP000790377">
    <property type="component" value="Unassembled WGS sequence"/>
</dbReference>
<evidence type="ECO:0000313" key="1">
    <source>
        <dbReference type="EMBL" id="KAH7905821.1"/>
    </source>
</evidence>
<reference evidence="1" key="1">
    <citation type="journal article" date="2021" name="New Phytol.">
        <title>Evolutionary innovations through gain and loss of genes in the ectomycorrhizal Boletales.</title>
        <authorList>
            <person name="Wu G."/>
            <person name="Miyauchi S."/>
            <person name="Morin E."/>
            <person name="Kuo A."/>
            <person name="Drula E."/>
            <person name="Varga T."/>
            <person name="Kohler A."/>
            <person name="Feng B."/>
            <person name="Cao Y."/>
            <person name="Lipzen A."/>
            <person name="Daum C."/>
            <person name="Hundley H."/>
            <person name="Pangilinan J."/>
            <person name="Johnson J."/>
            <person name="Barry K."/>
            <person name="LaButti K."/>
            <person name="Ng V."/>
            <person name="Ahrendt S."/>
            <person name="Min B."/>
            <person name="Choi I.G."/>
            <person name="Park H."/>
            <person name="Plett J.M."/>
            <person name="Magnuson J."/>
            <person name="Spatafora J.W."/>
            <person name="Nagy L.G."/>
            <person name="Henrissat B."/>
            <person name="Grigoriev I.V."/>
            <person name="Yang Z.L."/>
            <person name="Xu J."/>
            <person name="Martin F.M."/>
        </authorList>
    </citation>
    <scope>NUCLEOTIDE SEQUENCE</scope>
    <source>
        <strain evidence="1">ATCC 28755</strain>
    </source>
</reference>
<proteinExistence type="predicted"/>
<keyword evidence="2" id="KW-1185">Reference proteome</keyword>